<evidence type="ECO:0000313" key="1">
    <source>
        <dbReference type="EMBL" id="AAZ14937.1"/>
    </source>
</evidence>
<reference evidence="1" key="1">
    <citation type="journal article" date="2006" name="Genetics">
        <title>Evolution of the bipolar mating system of the mushroom Coprinellus disseminatus from its tetrapolar ancestors involves loss of mating-type-specific pheromone receptor function.</title>
        <authorList>
            <person name="James T.Y."/>
            <person name="Srivilai P."/>
            <person name="Kuees U."/>
            <person name="Vilgalys R."/>
        </authorList>
    </citation>
    <scope>NUCLEOTIDE SEQUENCE</scope>
    <source>
        <strain evidence="1">C345.1</strain>
    </source>
</reference>
<gene>
    <name evidence="1" type="primary">PHB1</name>
</gene>
<sequence length="70" mass="7726">MISTEESGLFLSQPRDSFSTLSLEEILTDGTFHEVFVAMAAEQPTEPDVLDPPRDQERDRALPGALCTIC</sequence>
<accession>Q1WMU9</accession>
<dbReference type="EMBL" id="DQ056142">
    <property type="protein sequence ID" value="AAZ14937.1"/>
    <property type="molecule type" value="Genomic_DNA"/>
</dbReference>
<dbReference type="AlphaFoldDB" id="Q1WMU9"/>
<name>Q1WMU9_COPDI</name>
<proteinExistence type="predicted"/>
<organism evidence="1">
    <name type="scientific">Coprinellus disseminatus</name>
    <name type="common">Fairy ink cap fungus</name>
    <dbReference type="NCBI Taxonomy" id="71703"/>
    <lineage>
        <taxon>Eukaryota</taxon>
        <taxon>Fungi</taxon>
        <taxon>Dikarya</taxon>
        <taxon>Basidiomycota</taxon>
        <taxon>Agaricomycotina</taxon>
        <taxon>Agaricomycetes</taxon>
        <taxon>Agaricomycetidae</taxon>
        <taxon>Agaricales</taxon>
        <taxon>Agaricineae</taxon>
        <taxon>Psathyrellaceae</taxon>
        <taxon>Coprinellus</taxon>
    </lineage>
</organism>
<protein>
    <submittedName>
        <fullName evidence="1">Putative peptide pheromone</fullName>
    </submittedName>
</protein>